<gene>
    <name evidence="1" type="primary">HaOG203564</name>
    <name evidence="1" type="ORF">B5X24_HaOG203564</name>
</gene>
<dbReference type="AlphaFoldDB" id="A0A2W1BVM2"/>
<dbReference type="EMBL" id="KZ149933">
    <property type="protein sequence ID" value="PZC77247.1"/>
    <property type="molecule type" value="Genomic_DNA"/>
</dbReference>
<organism evidence="1 2">
    <name type="scientific">Helicoverpa armigera</name>
    <name type="common">Cotton bollworm</name>
    <name type="synonym">Heliothis armigera</name>
    <dbReference type="NCBI Taxonomy" id="29058"/>
    <lineage>
        <taxon>Eukaryota</taxon>
        <taxon>Metazoa</taxon>
        <taxon>Ecdysozoa</taxon>
        <taxon>Arthropoda</taxon>
        <taxon>Hexapoda</taxon>
        <taxon>Insecta</taxon>
        <taxon>Pterygota</taxon>
        <taxon>Neoptera</taxon>
        <taxon>Endopterygota</taxon>
        <taxon>Lepidoptera</taxon>
        <taxon>Glossata</taxon>
        <taxon>Ditrysia</taxon>
        <taxon>Noctuoidea</taxon>
        <taxon>Noctuidae</taxon>
        <taxon>Heliothinae</taxon>
        <taxon>Helicoverpa</taxon>
    </lineage>
</organism>
<name>A0A2W1BVM2_HELAM</name>
<accession>A0A2W1BVM2</accession>
<evidence type="ECO:0000313" key="2">
    <source>
        <dbReference type="Proteomes" id="UP000249218"/>
    </source>
</evidence>
<evidence type="ECO:0000313" key="1">
    <source>
        <dbReference type="EMBL" id="PZC77247.1"/>
    </source>
</evidence>
<keyword evidence="2" id="KW-1185">Reference proteome</keyword>
<dbReference type="Proteomes" id="UP000249218">
    <property type="component" value="Unassembled WGS sequence"/>
</dbReference>
<sequence length="120" mass="13615">MKPRQIVIIRYLIPEVFIYFNERILLPPRFHAPEGDGGGDCGAREARRGPWRGSVAVALRKVESGARAVWPQYRGFERSVTVQRVSVPRPARLTSSLCPPHCTLCELSTNLSYDTLRYET</sequence>
<reference evidence="1 2" key="1">
    <citation type="journal article" date="2017" name="BMC Biol.">
        <title>Genomic innovations, transcriptional plasticity and gene loss underlying the evolution and divergence of two highly polyphagous and invasive Helicoverpa pest species.</title>
        <authorList>
            <person name="Pearce S.L."/>
            <person name="Clarke D.F."/>
            <person name="East P.D."/>
            <person name="Elfekih S."/>
            <person name="Gordon K.H."/>
            <person name="Jermiin L.S."/>
            <person name="McGaughran A."/>
            <person name="Oakeshott J.G."/>
            <person name="Papanikolaou A."/>
            <person name="Perera O.P."/>
            <person name="Rane R.V."/>
            <person name="Richards S."/>
            <person name="Tay W.T."/>
            <person name="Walsh T.K."/>
            <person name="Anderson A."/>
            <person name="Anderson C.J."/>
            <person name="Asgari S."/>
            <person name="Board P.G."/>
            <person name="Bretschneider A."/>
            <person name="Campbell P.M."/>
            <person name="Chertemps T."/>
            <person name="Christeller J.T."/>
            <person name="Coppin C.W."/>
            <person name="Downes S.J."/>
            <person name="Duan G."/>
            <person name="Farnsworth C.A."/>
            <person name="Good R.T."/>
            <person name="Han L.B."/>
            <person name="Han Y.C."/>
            <person name="Hatje K."/>
            <person name="Horne I."/>
            <person name="Huang Y.P."/>
            <person name="Hughes D.S."/>
            <person name="Jacquin-Joly E."/>
            <person name="James W."/>
            <person name="Jhangiani S."/>
            <person name="Kollmar M."/>
            <person name="Kuwar S.S."/>
            <person name="Li S."/>
            <person name="Liu N.Y."/>
            <person name="Maibeche M.T."/>
            <person name="Miller J.R."/>
            <person name="Montagne N."/>
            <person name="Perry T."/>
            <person name="Qu J."/>
            <person name="Song S.V."/>
            <person name="Sutton G.G."/>
            <person name="Vogel H."/>
            <person name="Walenz B.P."/>
            <person name="Xu W."/>
            <person name="Zhang H.J."/>
            <person name="Zou Z."/>
            <person name="Batterham P."/>
            <person name="Edwards O.R."/>
            <person name="Feyereisen R."/>
            <person name="Gibbs R.A."/>
            <person name="Heckel D.G."/>
            <person name="McGrath A."/>
            <person name="Robin C."/>
            <person name="Scherer S.E."/>
            <person name="Worley K.C."/>
            <person name="Wu Y.D."/>
        </authorList>
    </citation>
    <scope>NUCLEOTIDE SEQUENCE [LARGE SCALE GENOMIC DNA]</scope>
    <source>
        <strain evidence="1">Harm_GR_Male_#8</strain>
        <tissue evidence="1">Whole organism</tissue>
    </source>
</reference>
<proteinExistence type="predicted"/>
<protein>
    <submittedName>
        <fullName evidence="1">Uncharacterized protein</fullName>
    </submittedName>
</protein>